<name>A0AAD8P6V8_TARER</name>
<dbReference type="EMBL" id="JAUHHV010000002">
    <property type="protein sequence ID" value="KAK1434116.1"/>
    <property type="molecule type" value="Genomic_DNA"/>
</dbReference>
<reference evidence="2" key="1">
    <citation type="journal article" date="2023" name="bioRxiv">
        <title>Improved chromosome-level genome assembly for marigold (Tagetes erecta).</title>
        <authorList>
            <person name="Jiang F."/>
            <person name="Yuan L."/>
            <person name="Wang S."/>
            <person name="Wang H."/>
            <person name="Xu D."/>
            <person name="Wang A."/>
            <person name="Fan W."/>
        </authorList>
    </citation>
    <scope>NUCLEOTIDE SEQUENCE</scope>
    <source>
        <strain evidence="2">WSJ</strain>
        <tissue evidence="2">Leaf</tissue>
    </source>
</reference>
<keyword evidence="3" id="KW-1185">Reference proteome</keyword>
<comment type="caution">
    <text evidence="2">The sequence shown here is derived from an EMBL/GenBank/DDBJ whole genome shotgun (WGS) entry which is preliminary data.</text>
</comment>
<dbReference type="AlphaFoldDB" id="A0AAD8P6V8"/>
<evidence type="ECO:0000313" key="2">
    <source>
        <dbReference type="EMBL" id="KAK1434116.1"/>
    </source>
</evidence>
<protein>
    <submittedName>
        <fullName evidence="2">Uncharacterized protein</fullName>
    </submittedName>
</protein>
<evidence type="ECO:0000313" key="3">
    <source>
        <dbReference type="Proteomes" id="UP001229421"/>
    </source>
</evidence>
<proteinExistence type="predicted"/>
<feature type="compositionally biased region" description="Pro residues" evidence="1">
    <location>
        <begin position="17"/>
        <end position="35"/>
    </location>
</feature>
<dbReference type="Proteomes" id="UP001229421">
    <property type="component" value="Unassembled WGS sequence"/>
</dbReference>
<evidence type="ECO:0000256" key="1">
    <source>
        <dbReference type="SAM" id="MobiDB-lite"/>
    </source>
</evidence>
<organism evidence="2 3">
    <name type="scientific">Tagetes erecta</name>
    <name type="common">African marigold</name>
    <dbReference type="NCBI Taxonomy" id="13708"/>
    <lineage>
        <taxon>Eukaryota</taxon>
        <taxon>Viridiplantae</taxon>
        <taxon>Streptophyta</taxon>
        <taxon>Embryophyta</taxon>
        <taxon>Tracheophyta</taxon>
        <taxon>Spermatophyta</taxon>
        <taxon>Magnoliopsida</taxon>
        <taxon>eudicotyledons</taxon>
        <taxon>Gunneridae</taxon>
        <taxon>Pentapetalae</taxon>
        <taxon>asterids</taxon>
        <taxon>campanulids</taxon>
        <taxon>Asterales</taxon>
        <taxon>Asteraceae</taxon>
        <taxon>Asteroideae</taxon>
        <taxon>Heliantheae alliance</taxon>
        <taxon>Tageteae</taxon>
        <taxon>Tagetes</taxon>
    </lineage>
</organism>
<gene>
    <name evidence="2" type="ORF">QVD17_11034</name>
</gene>
<accession>A0AAD8P6V8</accession>
<feature type="region of interest" description="Disordered" evidence="1">
    <location>
        <begin position="1"/>
        <end position="36"/>
    </location>
</feature>
<sequence length="89" mass="9802">MMKLYQATGPTLSNGQPLPPPLPPLLHPLPPPHPTTHPHSFSFSLCLLSLSLSASVRHNPAHRRKTNTASRLHFLISIAQSRPHTSYNS</sequence>